<feature type="transmembrane region" description="Helical" evidence="1">
    <location>
        <begin position="146"/>
        <end position="174"/>
    </location>
</feature>
<dbReference type="EMBL" id="JAEHFQ010000014">
    <property type="protein sequence ID" value="MBM0635689.1"/>
    <property type="molecule type" value="Genomic_DNA"/>
</dbReference>
<keyword evidence="1" id="KW-1133">Transmembrane helix</keyword>
<dbReference type="PANTHER" id="PTHR36833:SF1">
    <property type="entry name" value="INTEGRAL MEMBRANE TRANSPORT PROTEIN"/>
    <property type="match status" value="1"/>
</dbReference>
<keyword evidence="1" id="KW-0812">Transmembrane</keyword>
<feature type="transmembrane region" description="Helical" evidence="1">
    <location>
        <begin position="21"/>
        <end position="46"/>
    </location>
</feature>
<proteinExistence type="predicted"/>
<feature type="transmembrane region" description="Helical" evidence="1">
    <location>
        <begin position="237"/>
        <end position="258"/>
    </location>
</feature>
<organism evidence="2 3">
    <name type="scientific">Paenibacillus polymyxa</name>
    <name type="common">Bacillus polymyxa</name>
    <dbReference type="NCBI Taxonomy" id="1406"/>
    <lineage>
        <taxon>Bacteria</taxon>
        <taxon>Bacillati</taxon>
        <taxon>Bacillota</taxon>
        <taxon>Bacilli</taxon>
        <taxon>Bacillales</taxon>
        <taxon>Paenibacillaceae</taxon>
        <taxon>Paenibacillus</taxon>
    </lineage>
</organism>
<gene>
    <name evidence="2" type="ORF">JDW19_21515</name>
</gene>
<sequence>MEELGLYLQFIKTYMKSKLEYKFSIVVEIFANIINIGGFYVFLTVIFTQVQSIKGWEYYDILFLVSLNWLCNAISGFFFWAPSVRLGEMIRTGTFDTLLVRPIHPLKFYIYRQFQYTFIGRLLIAVFFLIYSLAHLSLNWTFFKAVFFFIVIVSGALIHGALLIIISTTAFWIVSNEDVVNFIASYDGIRTLIDFPLAAFPSFIQVIFTFMLPFAFVNYYPSIYFLNKQESYSLFAPYLQFGSPVVAALLFGVAVLLWNWGLTKYNSAGA</sequence>
<feature type="transmembrane region" description="Helical" evidence="1">
    <location>
        <begin position="116"/>
        <end position="134"/>
    </location>
</feature>
<comment type="caution">
    <text evidence="2">The sequence shown here is derived from an EMBL/GenBank/DDBJ whole genome shotgun (WGS) entry which is preliminary data.</text>
</comment>
<reference evidence="2" key="1">
    <citation type="submission" date="2020-12" db="EMBL/GenBank/DDBJ databases">
        <title>Paenibacillus polymyxa LMG 27872: a double-edged sword.</title>
        <authorList>
            <person name="Langendries S."/>
            <person name="Garcia Mendez S."/>
            <person name="Beirinckx S."/>
            <person name="Viaene T."/>
            <person name="Baeyen S."/>
            <person name="Goeminne G."/>
            <person name="Willems A."/>
            <person name="Debode J."/>
            <person name="Goormachtig S."/>
        </authorList>
    </citation>
    <scope>NUCLEOTIDE SEQUENCE</scope>
    <source>
        <strain evidence="2">LMG 27872</strain>
    </source>
</reference>
<protein>
    <submittedName>
        <fullName evidence="2">ABC-2 family transporter protein</fullName>
    </submittedName>
</protein>
<dbReference type="AlphaFoldDB" id="A0A8I1J507"/>
<evidence type="ECO:0000313" key="3">
    <source>
        <dbReference type="Proteomes" id="UP000650605"/>
    </source>
</evidence>
<feature type="transmembrane region" description="Helical" evidence="1">
    <location>
        <begin position="58"/>
        <end position="81"/>
    </location>
</feature>
<name>A0A8I1J507_PAEPO</name>
<dbReference type="Proteomes" id="UP000650605">
    <property type="component" value="Unassembled WGS sequence"/>
</dbReference>
<dbReference type="Pfam" id="PF06182">
    <property type="entry name" value="ABC2_membrane_6"/>
    <property type="match status" value="1"/>
</dbReference>
<dbReference type="RefSeq" id="WP_165150135.1">
    <property type="nucleotide sequence ID" value="NZ_JAEHFQ010000014.1"/>
</dbReference>
<evidence type="ECO:0000256" key="1">
    <source>
        <dbReference type="SAM" id="Phobius"/>
    </source>
</evidence>
<accession>A0A8I1J507</accession>
<keyword evidence="1" id="KW-0472">Membrane</keyword>
<feature type="transmembrane region" description="Helical" evidence="1">
    <location>
        <begin position="195"/>
        <end position="217"/>
    </location>
</feature>
<dbReference type="PANTHER" id="PTHR36833">
    <property type="entry name" value="SLR0610 PROTEIN-RELATED"/>
    <property type="match status" value="1"/>
</dbReference>
<dbReference type="InterPro" id="IPR010390">
    <property type="entry name" value="ABC-2_transporter-like"/>
</dbReference>
<evidence type="ECO:0000313" key="2">
    <source>
        <dbReference type="EMBL" id="MBM0635689.1"/>
    </source>
</evidence>